<proteinExistence type="predicted"/>
<keyword evidence="5" id="KW-1185">Reference proteome</keyword>
<protein>
    <recommendedName>
        <fullName evidence="3">DUF8017 domain-containing protein</fullName>
    </recommendedName>
</protein>
<feature type="domain" description="DUF8017" evidence="3">
    <location>
        <begin position="141"/>
        <end position="321"/>
    </location>
</feature>
<dbReference type="RefSeq" id="WP_131900694.1">
    <property type="nucleotide sequence ID" value="NZ_SMKU01000259.1"/>
</dbReference>
<evidence type="ECO:0000259" key="3">
    <source>
        <dbReference type="Pfam" id="PF26056"/>
    </source>
</evidence>
<comment type="caution">
    <text evidence="4">The sequence shown here is derived from an EMBL/GenBank/DDBJ whole genome shotgun (WGS) entry which is preliminary data.</text>
</comment>
<accession>A0A4R5ASM2</accession>
<dbReference type="Proteomes" id="UP000294513">
    <property type="component" value="Unassembled WGS sequence"/>
</dbReference>
<dbReference type="InterPro" id="IPR058330">
    <property type="entry name" value="DUF8017"/>
</dbReference>
<keyword evidence="2" id="KW-1133">Transmembrane helix</keyword>
<feature type="region of interest" description="Disordered" evidence="1">
    <location>
        <begin position="1"/>
        <end position="73"/>
    </location>
</feature>
<sequence>MKGDKGPDRSGGDAPGNGGGDGERWSNPYPLPGQDWDTPGDDSSPPFFQDTPPPAPMPLGKGAPPPDARFPLGGRSVAAEKRRLWTVFAPFLIAIMLPVLWGGYKIYGLYSDTANADDPRALPTASEFRRTPEPEPVSTVRPRVKGWKAVTSAKYGLTYDVPAGWQIKDPELLIGFEGADGRPSAAMSATAVFREGYCKHAERAATGFNQYVEGGLKEVARHAANKWATNAYTPDDGQAPVVMLRAPEAVRVGRARAVHVRAAVVPKNPGSCGSPSAIVDAVAVPGTGPGKTTVFVLFSDQGVPDAAPVRDLAKILGSLRPS</sequence>
<evidence type="ECO:0000256" key="1">
    <source>
        <dbReference type="SAM" id="MobiDB-lite"/>
    </source>
</evidence>
<feature type="compositionally biased region" description="Pro residues" evidence="1">
    <location>
        <begin position="51"/>
        <end position="68"/>
    </location>
</feature>
<dbReference type="OrthoDB" id="4552829at2"/>
<dbReference type="Pfam" id="PF26056">
    <property type="entry name" value="DUF8017"/>
    <property type="match status" value="1"/>
</dbReference>
<evidence type="ECO:0000313" key="5">
    <source>
        <dbReference type="Proteomes" id="UP000294513"/>
    </source>
</evidence>
<organism evidence="4 5">
    <name type="scientific">Actinomadura rubrisoli</name>
    <dbReference type="NCBI Taxonomy" id="2530368"/>
    <lineage>
        <taxon>Bacteria</taxon>
        <taxon>Bacillati</taxon>
        <taxon>Actinomycetota</taxon>
        <taxon>Actinomycetes</taxon>
        <taxon>Streptosporangiales</taxon>
        <taxon>Thermomonosporaceae</taxon>
        <taxon>Actinomadura</taxon>
    </lineage>
</organism>
<keyword evidence="2" id="KW-0812">Transmembrane</keyword>
<dbReference type="AlphaFoldDB" id="A0A4R5ASM2"/>
<feature type="transmembrane region" description="Helical" evidence="2">
    <location>
        <begin position="84"/>
        <end position="104"/>
    </location>
</feature>
<gene>
    <name evidence="4" type="ORF">E1298_34095</name>
</gene>
<evidence type="ECO:0000313" key="4">
    <source>
        <dbReference type="EMBL" id="TDD73412.1"/>
    </source>
</evidence>
<name>A0A4R5ASM2_9ACTN</name>
<feature type="compositionally biased region" description="Basic and acidic residues" evidence="1">
    <location>
        <begin position="1"/>
        <end position="11"/>
    </location>
</feature>
<reference evidence="4 5" key="1">
    <citation type="submission" date="2019-03" db="EMBL/GenBank/DDBJ databases">
        <title>Draft genome sequences of novel Actinobacteria.</title>
        <authorList>
            <person name="Sahin N."/>
            <person name="Ay H."/>
            <person name="Saygin H."/>
        </authorList>
    </citation>
    <scope>NUCLEOTIDE SEQUENCE [LARGE SCALE GENOMIC DNA]</scope>
    <source>
        <strain evidence="4 5">H3C3</strain>
    </source>
</reference>
<dbReference type="EMBL" id="SMKU01000259">
    <property type="protein sequence ID" value="TDD73412.1"/>
    <property type="molecule type" value="Genomic_DNA"/>
</dbReference>
<evidence type="ECO:0000256" key="2">
    <source>
        <dbReference type="SAM" id="Phobius"/>
    </source>
</evidence>
<keyword evidence="2" id="KW-0472">Membrane</keyword>